<name>A0ABV5H0S8_9FLAO</name>
<dbReference type="InterPro" id="IPR013785">
    <property type="entry name" value="Aldolase_TIM"/>
</dbReference>
<evidence type="ECO:0000256" key="5">
    <source>
        <dbReference type="ARBA" id="ARBA00048791"/>
    </source>
</evidence>
<evidence type="ECO:0000313" key="8">
    <source>
        <dbReference type="Proteomes" id="UP001589590"/>
    </source>
</evidence>
<accession>A0ABV5H0S8</accession>
<feature type="active site" description="Schiff-base intermediate with acetaldehyde" evidence="6">
    <location>
        <position position="150"/>
    </location>
</feature>
<dbReference type="CDD" id="cd00959">
    <property type="entry name" value="DeoC"/>
    <property type="match status" value="1"/>
</dbReference>
<dbReference type="Pfam" id="PF01791">
    <property type="entry name" value="DeoC"/>
    <property type="match status" value="1"/>
</dbReference>
<keyword evidence="8" id="KW-1185">Reference proteome</keyword>
<evidence type="ECO:0000256" key="4">
    <source>
        <dbReference type="ARBA" id="ARBA00023270"/>
    </source>
</evidence>
<dbReference type="EMBL" id="JBHMFA010000006">
    <property type="protein sequence ID" value="MFB9105498.1"/>
    <property type="molecule type" value="Genomic_DNA"/>
</dbReference>
<dbReference type="InterPro" id="IPR002915">
    <property type="entry name" value="DeoC/FbaB/LacD_aldolase"/>
</dbReference>
<evidence type="ECO:0000256" key="2">
    <source>
        <dbReference type="ARBA" id="ARBA00022490"/>
    </source>
</evidence>
<keyword evidence="3 6" id="KW-0456">Lyase</keyword>
<evidence type="ECO:0000256" key="6">
    <source>
        <dbReference type="HAMAP-Rule" id="MF_00114"/>
    </source>
</evidence>
<dbReference type="Gene3D" id="3.20.20.70">
    <property type="entry name" value="Aldolase class I"/>
    <property type="match status" value="1"/>
</dbReference>
<comment type="catalytic activity">
    <reaction evidence="5 6">
        <text>2-deoxy-D-ribose 5-phosphate = D-glyceraldehyde 3-phosphate + acetaldehyde</text>
        <dbReference type="Rhea" id="RHEA:12821"/>
        <dbReference type="ChEBI" id="CHEBI:15343"/>
        <dbReference type="ChEBI" id="CHEBI:59776"/>
        <dbReference type="ChEBI" id="CHEBI:62877"/>
        <dbReference type="EC" id="4.1.2.4"/>
    </reaction>
</comment>
<comment type="similarity">
    <text evidence="1 6">Belongs to the DeoC/FbaB aldolase family. DeoC type 1 subfamily.</text>
</comment>
<dbReference type="InterPro" id="IPR028581">
    <property type="entry name" value="DeoC_typeI"/>
</dbReference>
<organism evidence="7 8">
    <name type="scientific">Algibacter miyuki</name>
    <dbReference type="NCBI Taxonomy" id="1306933"/>
    <lineage>
        <taxon>Bacteria</taxon>
        <taxon>Pseudomonadati</taxon>
        <taxon>Bacteroidota</taxon>
        <taxon>Flavobacteriia</taxon>
        <taxon>Flavobacteriales</taxon>
        <taxon>Flavobacteriaceae</taxon>
        <taxon>Algibacter</taxon>
    </lineage>
</organism>
<feature type="active site" description="Proton donor/acceptor" evidence="6">
    <location>
        <position position="88"/>
    </location>
</feature>
<dbReference type="InterPro" id="IPR011343">
    <property type="entry name" value="DeoC"/>
</dbReference>
<protein>
    <recommendedName>
        <fullName evidence="6">Deoxyribose-phosphate aldolase</fullName>
        <shortName evidence="6">DERA</shortName>
        <ecNumber evidence="6">4.1.2.4</ecNumber>
    </recommendedName>
    <alternativeName>
        <fullName evidence="6">2-deoxy-D-ribose 5-phosphate aldolase</fullName>
    </alternativeName>
    <alternativeName>
        <fullName evidence="6">Phosphodeoxyriboaldolase</fullName>
        <shortName evidence="6">Deoxyriboaldolase</shortName>
    </alternativeName>
</protein>
<comment type="caution">
    <text evidence="7">The sequence shown here is derived from an EMBL/GenBank/DDBJ whole genome shotgun (WGS) entry which is preliminary data.</text>
</comment>
<reference evidence="7 8" key="1">
    <citation type="submission" date="2024-09" db="EMBL/GenBank/DDBJ databases">
        <authorList>
            <person name="Sun Q."/>
            <person name="Mori K."/>
        </authorList>
    </citation>
    <scope>NUCLEOTIDE SEQUENCE [LARGE SCALE GENOMIC DNA]</scope>
    <source>
        <strain evidence="7 8">CECT 8300</strain>
    </source>
</reference>
<comment type="subcellular location">
    <subcellularLocation>
        <location evidence="6">Cytoplasm</location>
    </subcellularLocation>
</comment>
<dbReference type="PIRSF" id="PIRSF001357">
    <property type="entry name" value="DeoC"/>
    <property type="match status" value="1"/>
</dbReference>
<feature type="active site" description="Proton donor/acceptor" evidence="6">
    <location>
        <position position="179"/>
    </location>
</feature>
<dbReference type="PANTHER" id="PTHR10889">
    <property type="entry name" value="DEOXYRIBOSE-PHOSPHATE ALDOLASE"/>
    <property type="match status" value="1"/>
</dbReference>
<dbReference type="GO" id="GO:0004139">
    <property type="term" value="F:deoxyribose-phosphate aldolase activity"/>
    <property type="evidence" value="ECO:0007669"/>
    <property type="project" value="UniProtKB-EC"/>
</dbReference>
<evidence type="ECO:0000256" key="1">
    <source>
        <dbReference type="ARBA" id="ARBA00010936"/>
    </source>
</evidence>
<dbReference type="PANTHER" id="PTHR10889:SF1">
    <property type="entry name" value="DEOXYRIBOSE-PHOSPHATE ALDOLASE"/>
    <property type="match status" value="1"/>
</dbReference>
<proteinExistence type="inferred from homology"/>
<dbReference type="Proteomes" id="UP001589590">
    <property type="component" value="Unassembled WGS sequence"/>
</dbReference>
<dbReference type="HAMAP" id="MF_00114">
    <property type="entry name" value="DeoC_type1"/>
    <property type="match status" value="1"/>
</dbReference>
<comment type="function">
    <text evidence="6">Catalyzes a reversible aldol reaction between acetaldehyde and D-glyceraldehyde 3-phosphate to generate 2-deoxy-D-ribose 5-phosphate.</text>
</comment>
<dbReference type="SUPFAM" id="SSF51569">
    <property type="entry name" value="Aldolase"/>
    <property type="match status" value="1"/>
</dbReference>
<dbReference type="EC" id="4.1.2.4" evidence="6"/>
<sequence length="217" mass="23553">MISAYLDYTLLSHTATEAEIISLCNEARKSNLNSICINSCYVKLAKELLLDTDVKICSTVGFPTGSASTESKIFEAKNAITEGAHEIDMVMNLGLLKSKNYISVMKDISSVKKAIGKTILKVNIEISELNKNEIVKASQLCIDANADYIKTSTGFSKSGATFTAVKIIKKTVRDSIQIKASGDITTLEAAQKFIDIGVSRVGLSPNLKLRKALLRLN</sequence>
<dbReference type="RefSeq" id="WP_336622081.1">
    <property type="nucleotide sequence ID" value="NZ_JAUFQP010000001.1"/>
</dbReference>
<keyword evidence="2 6" id="KW-0963">Cytoplasm</keyword>
<dbReference type="SMART" id="SM01133">
    <property type="entry name" value="DeoC"/>
    <property type="match status" value="1"/>
</dbReference>
<dbReference type="NCBIfam" id="TIGR00126">
    <property type="entry name" value="deoC"/>
    <property type="match status" value="1"/>
</dbReference>
<keyword evidence="4 6" id="KW-0704">Schiff base</keyword>
<evidence type="ECO:0000313" key="7">
    <source>
        <dbReference type="EMBL" id="MFB9105498.1"/>
    </source>
</evidence>
<gene>
    <name evidence="6 7" type="primary">deoC</name>
    <name evidence="7" type="ORF">ACFFU1_11345</name>
</gene>
<comment type="pathway">
    <text evidence="6">Carbohydrate degradation; 2-deoxy-D-ribose 1-phosphate degradation; D-glyceraldehyde 3-phosphate and acetaldehyde from 2-deoxy-alpha-D-ribose 1-phosphate: step 2/2.</text>
</comment>
<evidence type="ECO:0000256" key="3">
    <source>
        <dbReference type="ARBA" id="ARBA00023239"/>
    </source>
</evidence>